<evidence type="ECO:0000313" key="2">
    <source>
        <dbReference type="Proteomes" id="UP000248688"/>
    </source>
</evidence>
<protein>
    <submittedName>
        <fullName evidence="1">Uncharacterized protein</fullName>
    </submittedName>
</protein>
<reference evidence="1 2" key="1">
    <citation type="submission" date="2018-06" db="EMBL/GenBank/DDBJ databases">
        <title>Echinicola strongylocentroti sp. nov., isolated from a sea urchin Strongylocentrotus intermedius.</title>
        <authorList>
            <person name="Bae S.S."/>
        </authorList>
    </citation>
    <scope>NUCLEOTIDE SEQUENCE [LARGE SCALE GENOMIC DNA]</scope>
    <source>
        <strain evidence="1 2">MEBiC08714</strain>
    </source>
</reference>
<dbReference type="AlphaFoldDB" id="A0A2Z4II51"/>
<keyword evidence="2" id="KW-1185">Reference proteome</keyword>
<organism evidence="1 2">
    <name type="scientific">Echinicola strongylocentroti</name>
    <dbReference type="NCBI Taxonomy" id="1795355"/>
    <lineage>
        <taxon>Bacteria</taxon>
        <taxon>Pseudomonadati</taxon>
        <taxon>Bacteroidota</taxon>
        <taxon>Cytophagia</taxon>
        <taxon>Cytophagales</taxon>
        <taxon>Cyclobacteriaceae</taxon>
        <taxon>Echinicola</taxon>
    </lineage>
</organism>
<sequence>MLGMFIVVLLLWSCQSATPEYPDSKCAEATEFVQEVENREGRLYRMEDSENYAINYHYPETIDMVDVGVVCHIPTDFPLPETTEEALEVTFRGRYWKYTDVPPAMPAGSTVYYLEVTAISKE</sequence>
<dbReference type="KEGG" id="est:DN752_11140"/>
<dbReference type="Proteomes" id="UP000248688">
    <property type="component" value="Chromosome"/>
</dbReference>
<dbReference type="OrthoDB" id="838623at2"/>
<evidence type="ECO:0000313" key="1">
    <source>
        <dbReference type="EMBL" id="AWW30634.1"/>
    </source>
</evidence>
<dbReference type="EMBL" id="CP030041">
    <property type="protein sequence ID" value="AWW30634.1"/>
    <property type="molecule type" value="Genomic_DNA"/>
</dbReference>
<gene>
    <name evidence="1" type="ORF">DN752_11140</name>
</gene>
<proteinExistence type="predicted"/>
<name>A0A2Z4II51_9BACT</name>
<accession>A0A2Z4II51</accession>